<dbReference type="PROSITE" id="PS51192">
    <property type="entry name" value="HELICASE_ATP_BIND_1"/>
    <property type="match status" value="1"/>
</dbReference>
<dbReference type="NCBIfam" id="NF041062">
    <property type="entry name" value="DpdE"/>
    <property type="match status" value="1"/>
</dbReference>
<evidence type="ECO:0000313" key="5">
    <source>
        <dbReference type="Proteomes" id="UP000189310"/>
    </source>
</evidence>
<dbReference type="SMART" id="SM00490">
    <property type="entry name" value="HELICc"/>
    <property type="match status" value="1"/>
</dbReference>
<evidence type="ECO:0000256" key="1">
    <source>
        <dbReference type="ARBA" id="ARBA00022801"/>
    </source>
</evidence>
<keyword evidence="1" id="KW-0378">Hydrolase</keyword>
<dbReference type="Gene3D" id="3.40.50.10810">
    <property type="entry name" value="Tandem AAA-ATPase domain"/>
    <property type="match status" value="1"/>
</dbReference>
<dbReference type="Proteomes" id="UP000189310">
    <property type="component" value="Unassembled WGS sequence"/>
</dbReference>
<gene>
    <name evidence="4" type="ORF">BVL52_13110</name>
</gene>
<organism evidence="4 5">
    <name type="scientific">Pseudomonas oryzihabitans</name>
    <dbReference type="NCBI Taxonomy" id="47885"/>
    <lineage>
        <taxon>Bacteria</taxon>
        <taxon>Pseudomonadati</taxon>
        <taxon>Pseudomonadota</taxon>
        <taxon>Gammaproteobacteria</taxon>
        <taxon>Pseudomonadales</taxon>
        <taxon>Pseudomonadaceae</taxon>
        <taxon>Pseudomonas</taxon>
    </lineage>
</organism>
<dbReference type="PANTHER" id="PTHR45766">
    <property type="entry name" value="DNA ANNEALING HELICASE AND ENDONUCLEASE ZRANB3 FAMILY MEMBER"/>
    <property type="match status" value="1"/>
</dbReference>
<dbReference type="InterPro" id="IPR006935">
    <property type="entry name" value="Helicase/UvrB_N"/>
</dbReference>
<accession>A0ABX3ITH5</accession>
<reference evidence="4 5" key="1">
    <citation type="submission" date="2017-01" db="EMBL/GenBank/DDBJ databases">
        <title>Pseudomonas psychrotolerans genome sequencing and assembly.</title>
        <authorList>
            <person name="Vyas B."/>
            <person name="Mayilraj S."/>
        </authorList>
    </citation>
    <scope>NUCLEOTIDE SEQUENCE [LARGE SCALE GENOMIC DNA]</scope>
    <source>
        <strain evidence="4 5">SDS18</strain>
    </source>
</reference>
<dbReference type="InterPro" id="IPR027417">
    <property type="entry name" value="P-loop_NTPase"/>
</dbReference>
<dbReference type="SUPFAM" id="SSF52540">
    <property type="entry name" value="P-loop containing nucleoside triphosphate hydrolases"/>
    <property type="match status" value="1"/>
</dbReference>
<dbReference type="PROSITE" id="PS51194">
    <property type="entry name" value="HELICASE_CTER"/>
    <property type="match status" value="1"/>
</dbReference>
<name>A0ABX3ITH5_9PSED</name>
<dbReference type="InterPro" id="IPR049730">
    <property type="entry name" value="SNF2/RAD54-like_C"/>
</dbReference>
<dbReference type="InterPro" id="IPR038718">
    <property type="entry name" value="SNF2-like_sf"/>
</dbReference>
<evidence type="ECO:0000313" key="4">
    <source>
        <dbReference type="EMBL" id="ONN70922.1"/>
    </source>
</evidence>
<feature type="domain" description="Helicase ATP-binding" evidence="2">
    <location>
        <begin position="145"/>
        <end position="295"/>
    </location>
</feature>
<dbReference type="Pfam" id="PF00271">
    <property type="entry name" value="Helicase_C"/>
    <property type="match status" value="1"/>
</dbReference>
<dbReference type="PANTHER" id="PTHR45766:SF6">
    <property type="entry name" value="SWI_SNF-RELATED MATRIX-ASSOCIATED ACTIN-DEPENDENT REGULATOR OF CHROMATIN SUBFAMILY A-LIKE PROTEIN 1"/>
    <property type="match status" value="1"/>
</dbReference>
<dbReference type="SMART" id="SM00487">
    <property type="entry name" value="DEXDc"/>
    <property type="match status" value="1"/>
</dbReference>
<feature type="domain" description="Helicase C-terminal" evidence="3">
    <location>
        <begin position="504"/>
        <end position="658"/>
    </location>
</feature>
<dbReference type="InterPro" id="IPR001650">
    <property type="entry name" value="Helicase_C-like"/>
</dbReference>
<evidence type="ECO:0000259" key="2">
    <source>
        <dbReference type="PROSITE" id="PS51192"/>
    </source>
</evidence>
<sequence length="1065" mass="120886">METSCLVEYFNSPDETERYVITVPISQIRPRRLGPNTRIYYLDELTKHWVVGRVKEDNGYGIIVRFADQRDVSCNYAKVFVRCKRPIDDPVAYLAHVITETPQYAEARSRFLASYIRQRGAAWGISALLSSVIELEPHQVSVVRRILNDPSQRYLLADEVGLGKTVEAGLIIRQAVLDDPSHHRIVVLVPKVLLHQWREELTRRFGLKDFLDDSLVILPQDESLAEINTQLQTATMLVIDEAHHVAAETNGNFSRLYDCLNAHATSIDRILLLSATPVLRNEAGFLRMLSLLDPVMYPLDDEDRFREKIHHRQVLAESVAMLDPQNALFLEGVLDEVQSKLPNDQRLQELIRQLRPTLQGIPDENDPVLIEAIRSLRAHLSETYRLHRRILRNRRKRVQFVTPDRAGATPIMVRETQLANLESLIEAWRIDASAKSSGESATILGQFHWRLLSALVAQPSLLFKLCTERLATVKESTTDSFPGESALLSELASAVDPDAWLSGRLDQLAALVQQHINGRTKIVIFCSDPDVADAVYEHLSSQHRSAVIRHSLLSDEDNLEVSSSTQFTRQDSIRIIVCDQMAEEGLNLQGGSKLIVHFDLPIDPNRIEQRIGRVDRYGAGDPVKSVILLDESSKYQLHWYTLVESALGVFSRSISSLQYLIEGELQSLVAAIFAEGIDALTALKHRLGGPSGSVAMELKLIDQQDALDELMPLADVDLGDIFEVDDDWEEIRHATTYWASDTLLFEHFSDPHSVTDRFLDPPFRFRYQVPGHGGPATLIALSGFLDDFIGALDYDHPRSSSRQPLSYPHSARRQTAVRKNSRLIRYGDEFIEALKSFSDMDDRGRSYALWRHMRSDYSEIEPKLYFRFDFIVEVNISETEAELERFQMRTNTALAAITRRGDSLFPPFVDCIWLDENGFEPSADFVKQFLDLPYDKHSRNPRYVDTNLKSLRLRMLMNAVPDTFANWNLRCMRMRDIATTQLLARASLADSKHSALARGQVEDEVRHAQLRTRIQFLTGHEADVERERLAAEQAIAECLYRGIESPSIKVDVAGVVLLSATPYPL</sequence>
<protein>
    <recommendedName>
        <fullName evidence="6">Helicase</fullName>
    </recommendedName>
</protein>
<proteinExistence type="predicted"/>
<comment type="caution">
    <text evidence="4">The sequence shown here is derived from an EMBL/GenBank/DDBJ whole genome shotgun (WGS) entry which is preliminary data.</text>
</comment>
<keyword evidence="5" id="KW-1185">Reference proteome</keyword>
<dbReference type="Gene3D" id="3.40.50.300">
    <property type="entry name" value="P-loop containing nucleotide triphosphate hydrolases"/>
    <property type="match status" value="1"/>
</dbReference>
<dbReference type="InterPro" id="IPR014001">
    <property type="entry name" value="Helicase_ATP-bd"/>
</dbReference>
<dbReference type="EMBL" id="MTLN01000007">
    <property type="protein sequence ID" value="ONN70922.1"/>
    <property type="molecule type" value="Genomic_DNA"/>
</dbReference>
<dbReference type="CDD" id="cd18793">
    <property type="entry name" value="SF2_C_SNF"/>
    <property type="match status" value="1"/>
</dbReference>
<evidence type="ECO:0000259" key="3">
    <source>
        <dbReference type="PROSITE" id="PS51194"/>
    </source>
</evidence>
<dbReference type="Pfam" id="PF04851">
    <property type="entry name" value="ResIII"/>
    <property type="match status" value="1"/>
</dbReference>
<evidence type="ECO:0008006" key="6">
    <source>
        <dbReference type="Google" id="ProtNLM"/>
    </source>
</evidence>